<dbReference type="OrthoDB" id="2951834at2759"/>
<protein>
    <recommendedName>
        <fullName evidence="1">2EXR domain-containing protein</fullName>
    </recommendedName>
</protein>
<evidence type="ECO:0000313" key="2">
    <source>
        <dbReference type="EMBL" id="KAF2126583.1"/>
    </source>
</evidence>
<keyword evidence="3" id="KW-1185">Reference proteome</keyword>
<accession>A0A6A6A601</accession>
<evidence type="ECO:0000259" key="1">
    <source>
        <dbReference type="Pfam" id="PF20150"/>
    </source>
</evidence>
<dbReference type="InterPro" id="IPR045518">
    <property type="entry name" value="2EXR"/>
</dbReference>
<dbReference type="PANTHER" id="PTHR42085:SF4">
    <property type="entry name" value="F-BOX DOMAIN-CONTAINING PROTEIN"/>
    <property type="match status" value="1"/>
</dbReference>
<dbReference type="InterPro" id="IPR038883">
    <property type="entry name" value="AN11006-like"/>
</dbReference>
<dbReference type="Pfam" id="PF20150">
    <property type="entry name" value="2EXR"/>
    <property type="match status" value="1"/>
</dbReference>
<dbReference type="AlphaFoldDB" id="A0A6A6A601"/>
<organism evidence="2 3">
    <name type="scientific">Dothidotthia symphoricarpi CBS 119687</name>
    <dbReference type="NCBI Taxonomy" id="1392245"/>
    <lineage>
        <taxon>Eukaryota</taxon>
        <taxon>Fungi</taxon>
        <taxon>Dikarya</taxon>
        <taxon>Ascomycota</taxon>
        <taxon>Pezizomycotina</taxon>
        <taxon>Dothideomycetes</taxon>
        <taxon>Pleosporomycetidae</taxon>
        <taxon>Pleosporales</taxon>
        <taxon>Dothidotthiaceae</taxon>
        <taxon>Dothidotthia</taxon>
    </lineage>
</organism>
<dbReference type="GeneID" id="54404601"/>
<reference evidence="2" key="1">
    <citation type="journal article" date="2020" name="Stud. Mycol.">
        <title>101 Dothideomycetes genomes: a test case for predicting lifestyles and emergence of pathogens.</title>
        <authorList>
            <person name="Haridas S."/>
            <person name="Albert R."/>
            <person name="Binder M."/>
            <person name="Bloem J."/>
            <person name="Labutti K."/>
            <person name="Salamov A."/>
            <person name="Andreopoulos B."/>
            <person name="Baker S."/>
            <person name="Barry K."/>
            <person name="Bills G."/>
            <person name="Bluhm B."/>
            <person name="Cannon C."/>
            <person name="Castanera R."/>
            <person name="Culley D."/>
            <person name="Daum C."/>
            <person name="Ezra D."/>
            <person name="Gonzalez J."/>
            <person name="Henrissat B."/>
            <person name="Kuo A."/>
            <person name="Liang C."/>
            <person name="Lipzen A."/>
            <person name="Lutzoni F."/>
            <person name="Magnuson J."/>
            <person name="Mondo S."/>
            <person name="Nolan M."/>
            <person name="Ohm R."/>
            <person name="Pangilinan J."/>
            <person name="Park H.-J."/>
            <person name="Ramirez L."/>
            <person name="Alfaro M."/>
            <person name="Sun H."/>
            <person name="Tritt A."/>
            <person name="Yoshinaga Y."/>
            <person name="Zwiers L.-H."/>
            <person name="Turgeon B."/>
            <person name="Goodwin S."/>
            <person name="Spatafora J."/>
            <person name="Crous P."/>
            <person name="Grigoriev I."/>
        </authorList>
    </citation>
    <scope>NUCLEOTIDE SEQUENCE</scope>
    <source>
        <strain evidence="2">CBS 119687</strain>
    </source>
</reference>
<evidence type="ECO:0000313" key="3">
    <source>
        <dbReference type="Proteomes" id="UP000799771"/>
    </source>
</evidence>
<gene>
    <name evidence="2" type="ORF">P153DRAFT_297675</name>
</gene>
<name>A0A6A6A601_9PLEO</name>
<proteinExistence type="predicted"/>
<dbReference type="EMBL" id="ML977513">
    <property type="protein sequence ID" value="KAF2126583.1"/>
    <property type="molecule type" value="Genomic_DNA"/>
</dbReference>
<dbReference type="RefSeq" id="XP_033520975.1">
    <property type="nucleotide sequence ID" value="XM_033664169.1"/>
</dbReference>
<sequence>MDKQEDSIFFRLPAELRNQVYEALLCPNTLQSKDLTHDTKVPTSGQEPLYPAILSTCRRVHEEATDLLYTSHFFHAHPSLLTSLPHLTPSGSPVLCKSGIEKIQRWQLTLRLDTDPRFTMQQATSAFSNAEYVEIRVWQSTFDACDSSVLKLFLGVHGVRIARVCGSVEPELARWLEERMMQPLEKEERDLCHCVDETREIRCGRCYKRIDGCGSFEERDAWRFGNR</sequence>
<dbReference type="Proteomes" id="UP000799771">
    <property type="component" value="Unassembled WGS sequence"/>
</dbReference>
<feature type="domain" description="2EXR" evidence="1">
    <location>
        <begin position="9"/>
        <end position="75"/>
    </location>
</feature>
<dbReference type="PANTHER" id="PTHR42085">
    <property type="entry name" value="F-BOX DOMAIN-CONTAINING PROTEIN"/>
    <property type="match status" value="1"/>
</dbReference>